<organism evidence="2 3">
    <name type="scientific">Aneurinibacillus danicus</name>
    <dbReference type="NCBI Taxonomy" id="267746"/>
    <lineage>
        <taxon>Bacteria</taxon>
        <taxon>Bacillati</taxon>
        <taxon>Bacillota</taxon>
        <taxon>Bacilli</taxon>
        <taxon>Bacillales</taxon>
        <taxon>Paenibacillaceae</taxon>
        <taxon>Aneurinibacillus group</taxon>
        <taxon>Aneurinibacillus</taxon>
    </lineage>
</organism>
<comment type="caution">
    <text evidence="2">The sequence shown here is derived from an EMBL/GenBank/DDBJ whole genome shotgun (WGS) entry which is preliminary data.</text>
</comment>
<dbReference type="Proteomes" id="UP000321157">
    <property type="component" value="Unassembled WGS sequence"/>
</dbReference>
<evidence type="ECO:0000313" key="2">
    <source>
        <dbReference type="EMBL" id="GEN33572.1"/>
    </source>
</evidence>
<evidence type="ECO:0000256" key="1">
    <source>
        <dbReference type="SAM" id="MobiDB-lite"/>
    </source>
</evidence>
<keyword evidence="3" id="KW-1185">Reference proteome</keyword>
<protein>
    <submittedName>
        <fullName evidence="2">Uncharacterized protein</fullName>
    </submittedName>
</protein>
<sequence length="79" mass="9497">MEKRKDEWQPTRQAEFEAESEEYITNEEILENIKEAEQSAGMNLESFKKAIASGEIKNYSIVQLRMWEKMERLLKERKQ</sequence>
<gene>
    <name evidence="2" type="ORF">ADA01nite_10320</name>
</gene>
<accession>A0A511V8M4</accession>
<feature type="region of interest" description="Disordered" evidence="1">
    <location>
        <begin position="1"/>
        <end position="20"/>
    </location>
</feature>
<reference evidence="2 3" key="1">
    <citation type="submission" date="2019-07" db="EMBL/GenBank/DDBJ databases">
        <title>Whole genome shotgun sequence of Aneurinibacillus danicus NBRC 102444.</title>
        <authorList>
            <person name="Hosoyama A."/>
            <person name="Uohara A."/>
            <person name="Ohji S."/>
            <person name="Ichikawa N."/>
        </authorList>
    </citation>
    <scope>NUCLEOTIDE SEQUENCE [LARGE SCALE GENOMIC DNA]</scope>
    <source>
        <strain evidence="2 3">NBRC 102444</strain>
    </source>
</reference>
<dbReference type="RefSeq" id="WP_146808900.1">
    <property type="nucleotide sequence ID" value="NZ_BJXX01000047.1"/>
</dbReference>
<dbReference type="AlphaFoldDB" id="A0A511V8M4"/>
<evidence type="ECO:0000313" key="3">
    <source>
        <dbReference type="Proteomes" id="UP000321157"/>
    </source>
</evidence>
<dbReference type="OrthoDB" id="9917666at2"/>
<proteinExistence type="predicted"/>
<name>A0A511V8M4_9BACL</name>
<dbReference type="EMBL" id="BJXX01000047">
    <property type="protein sequence ID" value="GEN33572.1"/>
    <property type="molecule type" value="Genomic_DNA"/>
</dbReference>